<organism evidence="1 2">
    <name type="scientific">Spiromyces aspiralis</name>
    <dbReference type="NCBI Taxonomy" id="68401"/>
    <lineage>
        <taxon>Eukaryota</taxon>
        <taxon>Fungi</taxon>
        <taxon>Fungi incertae sedis</taxon>
        <taxon>Zoopagomycota</taxon>
        <taxon>Kickxellomycotina</taxon>
        <taxon>Kickxellomycetes</taxon>
        <taxon>Kickxellales</taxon>
        <taxon>Kickxellaceae</taxon>
        <taxon>Spiromyces</taxon>
    </lineage>
</organism>
<accession>A0ACC1HJW3</accession>
<reference evidence="1" key="1">
    <citation type="submission" date="2022-06" db="EMBL/GenBank/DDBJ databases">
        <title>Phylogenomic reconstructions and comparative analyses of Kickxellomycotina fungi.</title>
        <authorList>
            <person name="Reynolds N.K."/>
            <person name="Stajich J.E."/>
            <person name="Barry K."/>
            <person name="Grigoriev I.V."/>
            <person name="Crous P."/>
            <person name="Smith M.E."/>
        </authorList>
    </citation>
    <scope>NUCLEOTIDE SEQUENCE</scope>
    <source>
        <strain evidence="1">RSA 2271</strain>
    </source>
</reference>
<name>A0ACC1HJW3_9FUNG</name>
<evidence type="ECO:0000313" key="1">
    <source>
        <dbReference type="EMBL" id="KAJ1676799.1"/>
    </source>
</evidence>
<keyword evidence="1" id="KW-0808">Transferase</keyword>
<dbReference type="Proteomes" id="UP001145114">
    <property type="component" value="Unassembled WGS sequence"/>
</dbReference>
<sequence>MSASAQDLTGALVGFCNPLLDISVTNAEELLKKYNLKANDAILAGDEHKPLYDDLVTNYNPDFVVGGAGQNTLRGAQRLLPPKFTIFFGAVGNDENGRRLREAANKDGLE</sequence>
<feature type="non-terminal residue" evidence="1">
    <location>
        <position position="110"/>
    </location>
</feature>
<keyword evidence="1" id="KW-0418">Kinase</keyword>
<dbReference type="EC" id="2.7.1.20" evidence="1"/>
<comment type="caution">
    <text evidence="1">The sequence shown here is derived from an EMBL/GenBank/DDBJ whole genome shotgun (WGS) entry which is preliminary data.</text>
</comment>
<evidence type="ECO:0000313" key="2">
    <source>
        <dbReference type="Proteomes" id="UP001145114"/>
    </source>
</evidence>
<keyword evidence="2" id="KW-1185">Reference proteome</keyword>
<protein>
    <submittedName>
        <fullName evidence="1">Adenosine kinase</fullName>
        <ecNumber evidence="1">2.7.1.20</ecNumber>
    </submittedName>
</protein>
<dbReference type="EMBL" id="JAMZIH010003476">
    <property type="protein sequence ID" value="KAJ1676799.1"/>
    <property type="molecule type" value="Genomic_DNA"/>
</dbReference>
<gene>
    <name evidence="1" type="primary">ADO1_2</name>
    <name evidence="1" type="ORF">EV182_007481</name>
</gene>
<proteinExistence type="predicted"/>